<proteinExistence type="predicted"/>
<keyword evidence="2" id="KW-1185">Reference proteome</keyword>
<comment type="caution">
    <text evidence="1">The sequence shown here is derived from an EMBL/GenBank/DDBJ whole genome shotgun (WGS) entry which is preliminary data.</text>
</comment>
<reference evidence="1 2" key="1">
    <citation type="journal article" date="2022" name="Genome Biol. Evol.">
        <title>The Spruce Budworm Genome: Reconstructing the Evolutionary History of Antifreeze Proteins.</title>
        <authorList>
            <person name="Beliveau C."/>
            <person name="Gagne P."/>
            <person name="Picq S."/>
            <person name="Vernygora O."/>
            <person name="Keeling C.I."/>
            <person name="Pinkney K."/>
            <person name="Doucet D."/>
            <person name="Wen F."/>
            <person name="Johnston J.S."/>
            <person name="Maaroufi H."/>
            <person name="Boyle B."/>
            <person name="Laroche J."/>
            <person name="Dewar K."/>
            <person name="Juretic N."/>
            <person name="Blackburn G."/>
            <person name="Nisole A."/>
            <person name="Brunet B."/>
            <person name="Brandao M."/>
            <person name="Lumley L."/>
            <person name="Duan J."/>
            <person name="Quan G."/>
            <person name="Lucarotti C.J."/>
            <person name="Roe A.D."/>
            <person name="Sperling F.A.H."/>
            <person name="Levesque R.C."/>
            <person name="Cusson M."/>
        </authorList>
    </citation>
    <scope>NUCLEOTIDE SEQUENCE [LARGE SCALE GENOMIC DNA]</scope>
    <source>
        <strain evidence="1">Glfc:IPQL:Cfum</strain>
    </source>
</reference>
<dbReference type="Proteomes" id="UP001064048">
    <property type="component" value="Chromosome 3"/>
</dbReference>
<accession>A0ACC0JTT8</accession>
<protein>
    <submittedName>
        <fullName evidence="1">Uncharacterized protein</fullName>
    </submittedName>
</protein>
<evidence type="ECO:0000313" key="1">
    <source>
        <dbReference type="EMBL" id="KAI8427529.1"/>
    </source>
</evidence>
<dbReference type="EMBL" id="CM046103">
    <property type="protein sequence ID" value="KAI8427529.1"/>
    <property type="molecule type" value="Genomic_DNA"/>
</dbReference>
<evidence type="ECO:0000313" key="2">
    <source>
        <dbReference type="Proteomes" id="UP001064048"/>
    </source>
</evidence>
<sequence length="1325" mass="148968">MTILNVLKFANAVKSAHKPSHTQIEKFSSYVKYAEHKALEKIRNIGISAHIDSGKTTLTERILFYTGRIDSMHEVKISRLVRMHSSNMEEVSEVFAGDIFALFGVDCASVLEFVDETVGTNIPKQFVPGVERGFLDTCQKGYLTGHKISGVKFRLQDGAHHIVDSSELAFFLAAKGAVKDVFEEGAWQVLEPIMYVEVTMPEEFHGTVIGQLNKRGGIITGNEGSEGWTTVYAEVPLNNMFGYAGELRCGVSSYFNWNSTITLRTSVNVLQHSKYNIPVLFTSSDMLMDFSGIFIILPLIRASRFLPFKLIAIFNQFFHFREKWMRFKSGIIDVFSKYKLHSLGRRSQPVLQRTIESLFTERSQIIHPGACRLLRSSPRQAKICKRESSLSSILQKAKEQAIQACEEAFLYDRWNCSLVFNRKVNRNIFNKLYRETAFIHALTAASITHAVAKGCASGDLTRCSCKGNFGKNASQWKRNGCGDDFKYGKRITRNFLDFKHAGTDQIAEILKQDVLVGVDAIGEQMREVCKCHGFSGSCTTKTCWKRLGPFNSAMGVLKKHYHHAVKKKLTNYTMKRAISPKIRRKMDTDKYKLVYLQKTPNLGIAKAGEPNNLSPISPGVLYMDPAVHATLRRKQRRLARENPGVLAAVAKGASMAVAECQHQFKYRRWNCSTRNFLRGKNLFGKIVDRGCRETAFIYAITSAGVAHAVSRACAEGAIESCTCDYSHVERQPHRSRAAAAANVRVWKWGGCSDNIGFGFRFSREFVDTGERGKTLREKMNLHNNEAGRAHVQTEMRQECKCHGMSGSCTVKTCWMRLPSFRSVGDALKDRFDGASRVMMHNAELEPAPRNDAAPHRAPRRNRYGFQLRPHNPDHKSPGTKDLVYLEASPGFCEKNPRLGIPGTHGRACNDTSIGVDGCDLMCCGRGYRTETMTVLERCNCTFHWCCEVKCKSCRTEKVVHTLKSSGSSSDDETLMKIKADYDNLESDKPGVNTKTLKNENDGSGKQQSGLEADEPSKEKQSRGSEETTDIKEATAATFPYIISPKSNVTDSSADKILEMNKLSAMTGFDYSPAEVEKFKIWPQGIIPFYIDEFSYDKIELFTAVKPEDWLFHDIKYDFLSAGHYPSHKYTVDGTATIVPKNKIDTFIGETDGLSYTDVAKIRMLYNFVIEKDDKNAKLPDCKALYRPGPNFKMTEVQDQHTLPSRKKPKEYVEAAKQAGIEIVEGSENMPSVVDNDNTDKKKNDDSKKWPKDGTDSQENFKKNEFDNKPNDDNNADEDKGNLKENNNSSDNEHAEGTSKEELKERRSTTSTTDPMTIPDLVTSDE</sequence>
<gene>
    <name evidence="1" type="ORF">MSG28_002054</name>
</gene>
<organism evidence="1 2">
    <name type="scientific">Choristoneura fumiferana</name>
    <name type="common">Spruce budworm moth</name>
    <name type="synonym">Archips fumiferana</name>
    <dbReference type="NCBI Taxonomy" id="7141"/>
    <lineage>
        <taxon>Eukaryota</taxon>
        <taxon>Metazoa</taxon>
        <taxon>Ecdysozoa</taxon>
        <taxon>Arthropoda</taxon>
        <taxon>Hexapoda</taxon>
        <taxon>Insecta</taxon>
        <taxon>Pterygota</taxon>
        <taxon>Neoptera</taxon>
        <taxon>Endopterygota</taxon>
        <taxon>Lepidoptera</taxon>
        <taxon>Glossata</taxon>
        <taxon>Ditrysia</taxon>
        <taxon>Tortricoidea</taxon>
        <taxon>Tortricidae</taxon>
        <taxon>Tortricinae</taxon>
        <taxon>Choristoneura</taxon>
    </lineage>
</organism>
<name>A0ACC0JTT8_CHOFU</name>